<evidence type="ECO:0000259" key="4">
    <source>
        <dbReference type="PROSITE" id="PS50961"/>
    </source>
</evidence>
<evidence type="ECO:0000313" key="6">
    <source>
        <dbReference type="Proteomes" id="UP000501690"/>
    </source>
</evidence>
<sequence>MPFLTRAPPPAIFFPVVETPLANTIVIQIDYYFSDANLVRDEYLRSNMDEQGWVPISLIVSFPHVRSLRSNIKLIRETVEVQVEDADPVGKKYDKAGSKDNGRRVVDGEREGRRTAREQGGRLQNCSVVDDCRTAHDGHRTGRDVHKTGRDGHERDCDGDITNCDSHKMTRDRHITTCEGNSTRFDF</sequence>
<keyword evidence="6" id="KW-1185">Reference proteome</keyword>
<dbReference type="PANTHER" id="PTHR22792:SF155">
    <property type="entry name" value="LA-RELATED PROTEIN 1C-LIKE"/>
    <property type="match status" value="1"/>
</dbReference>
<dbReference type="AlphaFoldDB" id="A0A4D6NUX8"/>
<feature type="domain" description="HTH La-type RNA-binding" evidence="4">
    <location>
        <begin position="15"/>
        <end position="107"/>
    </location>
</feature>
<name>A0A4D6NUX8_VIGUN</name>
<organism evidence="5 6">
    <name type="scientific">Vigna unguiculata</name>
    <name type="common">Cowpea</name>
    <dbReference type="NCBI Taxonomy" id="3917"/>
    <lineage>
        <taxon>Eukaryota</taxon>
        <taxon>Viridiplantae</taxon>
        <taxon>Streptophyta</taxon>
        <taxon>Embryophyta</taxon>
        <taxon>Tracheophyta</taxon>
        <taxon>Spermatophyta</taxon>
        <taxon>Magnoliopsida</taxon>
        <taxon>eudicotyledons</taxon>
        <taxon>Gunneridae</taxon>
        <taxon>Pentapetalae</taxon>
        <taxon>rosids</taxon>
        <taxon>fabids</taxon>
        <taxon>Fabales</taxon>
        <taxon>Fabaceae</taxon>
        <taxon>Papilionoideae</taxon>
        <taxon>50 kb inversion clade</taxon>
        <taxon>NPAAA clade</taxon>
        <taxon>indigoferoid/millettioid clade</taxon>
        <taxon>Phaseoleae</taxon>
        <taxon>Vigna</taxon>
    </lineage>
</organism>
<reference evidence="5 6" key="1">
    <citation type="submission" date="2019-04" db="EMBL/GenBank/DDBJ databases">
        <title>An improved genome assembly and genetic linkage map for asparagus bean, Vigna unguiculata ssp. sesquipedialis.</title>
        <authorList>
            <person name="Xia Q."/>
            <person name="Zhang R."/>
            <person name="Dong Y."/>
        </authorList>
    </citation>
    <scope>NUCLEOTIDE SEQUENCE [LARGE SCALE GENOMIC DNA]</scope>
    <source>
        <tissue evidence="5">Leaf</tissue>
    </source>
</reference>
<dbReference type="InterPro" id="IPR006630">
    <property type="entry name" value="La_HTH"/>
</dbReference>
<gene>
    <name evidence="5" type="ORF">DEO72_LG11g2608</name>
</gene>
<dbReference type="PROSITE" id="PS50961">
    <property type="entry name" value="HTH_LA"/>
    <property type="match status" value="1"/>
</dbReference>
<dbReference type="SMART" id="SM00715">
    <property type="entry name" value="LA"/>
    <property type="match status" value="1"/>
</dbReference>
<proteinExistence type="predicted"/>
<accession>A0A4D6NUX8</accession>
<dbReference type="InterPro" id="IPR036388">
    <property type="entry name" value="WH-like_DNA-bd_sf"/>
</dbReference>
<evidence type="ECO:0000256" key="3">
    <source>
        <dbReference type="SAM" id="MobiDB-lite"/>
    </source>
</evidence>
<dbReference type="InterPro" id="IPR036390">
    <property type="entry name" value="WH_DNA-bd_sf"/>
</dbReference>
<dbReference type="PANTHER" id="PTHR22792">
    <property type="entry name" value="LUPUS LA PROTEIN-RELATED"/>
    <property type="match status" value="1"/>
</dbReference>
<dbReference type="SUPFAM" id="SSF46785">
    <property type="entry name" value="Winged helix' DNA-binding domain"/>
    <property type="match status" value="1"/>
</dbReference>
<dbReference type="Pfam" id="PF05383">
    <property type="entry name" value="La"/>
    <property type="match status" value="1"/>
</dbReference>
<evidence type="ECO:0000313" key="5">
    <source>
        <dbReference type="EMBL" id="QCE15597.1"/>
    </source>
</evidence>
<dbReference type="GO" id="GO:0003723">
    <property type="term" value="F:RNA binding"/>
    <property type="evidence" value="ECO:0007669"/>
    <property type="project" value="UniProtKB-UniRule"/>
</dbReference>
<dbReference type="Gene3D" id="1.10.10.10">
    <property type="entry name" value="Winged helix-like DNA-binding domain superfamily/Winged helix DNA-binding domain"/>
    <property type="match status" value="1"/>
</dbReference>
<protein>
    <submittedName>
        <fullName evidence="5">Lupus La protein</fullName>
    </submittedName>
</protein>
<evidence type="ECO:0000256" key="1">
    <source>
        <dbReference type="ARBA" id="ARBA00022884"/>
    </source>
</evidence>
<dbReference type="InterPro" id="IPR045180">
    <property type="entry name" value="La_dom_prot"/>
</dbReference>
<feature type="region of interest" description="Disordered" evidence="3">
    <location>
        <begin position="90"/>
        <end position="120"/>
    </location>
</feature>
<dbReference type="EMBL" id="CP039355">
    <property type="protein sequence ID" value="QCE15597.1"/>
    <property type="molecule type" value="Genomic_DNA"/>
</dbReference>
<dbReference type="CDD" id="cd07323">
    <property type="entry name" value="LAM"/>
    <property type="match status" value="1"/>
</dbReference>
<evidence type="ECO:0000256" key="2">
    <source>
        <dbReference type="PROSITE-ProRule" id="PRU00332"/>
    </source>
</evidence>
<dbReference type="Proteomes" id="UP000501690">
    <property type="component" value="Linkage Group LG11"/>
</dbReference>
<keyword evidence="1 2" id="KW-0694">RNA-binding</keyword>